<reference evidence="2 3" key="1">
    <citation type="submission" date="2021-04" db="EMBL/GenBank/DDBJ databases">
        <title>Genomics, taxonomy and metabolism of representatives of sulfur bacteria of the genus Thiothrix: Thiothrix fructosivorans QT, Thiothrix unzii A1T and three new species, Thiothrix subterranea sp. nov., Thiothrix litoralis sp. nov. and 'Candidatus Thiothrix anitrata' sp. nov.</title>
        <authorList>
            <person name="Ravin N.V."/>
            <person name="Smolyakov D."/>
            <person name="Rudenko T.S."/>
            <person name="Mardanov A.V."/>
            <person name="Beletsky A.V."/>
            <person name="Markov N.D."/>
            <person name="Fomenkov A.I."/>
            <person name="Roberts R.J."/>
            <person name="Karnachuk O.V."/>
            <person name="Novikov A."/>
            <person name="Grabovich M.Y."/>
        </authorList>
    </citation>
    <scope>NUCLEOTIDE SEQUENCE [LARGE SCALE GENOMIC DNA]</scope>
    <source>
        <strain evidence="2 3">AS</strain>
    </source>
</reference>
<dbReference type="Pfam" id="PF18871">
    <property type="entry name" value="HEPN_Toprim_N"/>
    <property type="match status" value="1"/>
</dbReference>
<keyword evidence="3" id="KW-1185">Reference proteome</keyword>
<evidence type="ECO:0000259" key="1">
    <source>
        <dbReference type="Pfam" id="PF18871"/>
    </source>
</evidence>
<protein>
    <recommendedName>
        <fullName evidence="1">HEPN/Toprim N-terminal domain-containing protein</fullName>
    </recommendedName>
</protein>
<evidence type="ECO:0000313" key="3">
    <source>
        <dbReference type="Proteomes" id="UP000672039"/>
    </source>
</evidence>
<organism evidence="2 3">
    <name type="scientific">Thiothrix litoralis</name>
    <dbReference type="NCBI Taxonomy" id="2891210"/>
    <lineage>
        <taxon>Bacteria</taxon>
        <taxon>Pseudomonadati</taxon>
        <taxon>Pseudomonadota</taxon>
        <taxon>Gammaproteobacteria</taxon>
        <taxon>Thiotrichales</taxon>
        <taxon>Thiotrichaceae</taxon>
        <taxon>Thiothrix</taxon>
    </lineage>
</organism>
<feature type="domain" description="HEPN/Toprim N-terminal" evidence="1">
    <location>
        <begin position="1"/>
        <end position="199"/>
    </location>
</feature>
<dbReference type="InterPro" id="IPR041487">
    <property type="entry name" value="HEPN/Toprim-NTD1"/>
</dbReference>
<dbReference type="EMBL" id="CP072801">
    <property type="protein sequence ID" value="QTR45034.1"/>
    <property type="molecule type" value="Genomic_DNA"/>
</dbReference>
<dbReference type="RefSeq" id="WP_210221467.1">
    <property type="nucleotide sequence ID" value="NZ_CP072801.1"/>
</dbReference>
<dbReference type="Proteomes" id="UP000672039">
    <property type="component" value="Chromosome"/>
</dbReference>
<sequence length="441" mass="51179">MDTYANISINEYTISSSKNNINPYLMIIFVESEKLRSIEKDKNIFDDEPVEEIITWKYITSVAKAIDRLEIIGYTLDKIKKSYKISYTDSIDKFLEKRFHSTLSKTLNEILEEGKIRKKLKDLTVDDFIEAFKQLKENQIDLIALKNSRIPNKGISFLANYILAYSSGKETFDYPDNNQRCYLRCILEAFDPSDVISLDLTWLDLAETLDCKGEIRNDSINELNKNIAENSKILILTEGKTDKEILERSLRLRYPHLVDYYLFMPFHFGELDEKHEIESSASLLVKRIESFVACCINNRVIGLLDNDKAGIEAESKINKKNLPSNIKLIHYPDISLANEYPAHDKQTNDQPSTTMCNINGKAASIEIYYGNDILTEENNLIPIQWTEKKDQGNFQKNKKKQLFKKMQEKLSICEKDHTKINNYDWSGIDAIFKALFRCFQE</sequence>
<gene>
    <name evidence="2" type="ORF">J9253_13570</name>
</gene>
<accession>A0ABX7WN86</accession>
<name>A0ABX7WN86_9GAMM</name>
<evidence type="ECO:0000313" key="2">
    <source>
        <dbReference type="EMBL" id="QTR45034.1"/>
    </source>
</evidence>
<proteinExistence type="predicted"/>